<dbReference type="PROSITE" id="PS00444">
    <property type="entry name" value="POLYPRENYL_SYNTHASE_2"/>
    <property type="match status" value="1"/>
</dbReference>
<accession>A0A6J6CA28</accession>
<dbReference type="PANTHER" id="PTHR12001:SF85">
    <property type="entry name" value="SHORT CHAIN ISOPRENYL DIPHOSPHATE SYNTHASE"/>
    <property type="match status" value="1"/>
</dbReference>
<dbReference type="AlphaFoldDB" id="A0A6J6CA28"/>
<dbReference type="SFLD" id="SFLDS00005">
    <property type="entry name" value="Isoprenoid_Synthase_Type_I"/>
    <property type="match status" value="1"/>
</dbReference>
<evidence type="ECO:0000256" key="5">
    <source>
        <dbReference type="ARBA" id="ARBA00022842"/>
    </source>
</evidence>
<dbReference type="InterPro" id="IPR000092">
    <property type="entry name" value="Polyprenyl_synt"/>
</dbReference>
<dbReference type="GO" id="GO:0004659">
    <property type="term" value="F:prenyltransferase activity"/>
    <property type="evidence" value="ECO:0007669"/>
    <property type="project" value="InterPro"/>
</dbReference>
<dbReference type="Pfam" id="PF00348">
    <property type="entry name" value="polyprenyl_synt"/>
    <property type="match status" value="1"/>
</dbReference>
<evidence type="ECO:0000256" key="4">
    <source>
        <dbReference type="ARBA" id="ARBA00022723"/>
    </source>
</evidence>
<dbReference type="CDD" id="cd00685">
    <property type="entry name" value="Trans_IPPS_HT"/>
    <property type="match status" value="1"/>
</dbReference>
<comment type="similarity">
    <text evidence="2">Belongs to the FPP/GGPP synthase family.</text>
</comment>
<organism evidence="6">
    <name type="scientific">freshwater metagenome</name>
    <dbReference type="NCBI Taxonomy" id="449393"/>
    <lineage>
        <taxon>unclassified sequences</taxon>
        <taxon>metagenomes</taxon>
        <taxon>ecological metagenomes</taxon>
    </lineage>
</organism>
<comment type="cofactor">
    <cofactor evidence="1">
        <name>Mg(2+)</name>
        <dbReference type="ChEBI" id="CHEBI:18420"/>
    </cofactor>
</comment>
<sequence length="354" mass="38618">MQPAPTPPSLATVASRVDERLRTLLAAEEARWSAFDPDLEEPIREIGRLVLAGGKRLRPAFTYWGFVGAGGDPADPRVIDAGGAFELMHAFALFHDDVMDDATSRRGALTTHTRFARQHEVGGWAGEARRFGDGIAILVGDLAFVYADQLMAGASPQAWAVWNELRVELNVGQVLDILGGVRNDRRRDKAERICRYKSGKYTIERPLHLGAVMAAPEREAELLPELSAYGLPLGDAFQMRDDVMGAFGDEAFTGKPVGGDLREGKPTPLLARAVEAATPAQREVLDLVGRPGLADDDVARIQQVIVDTGALADLEDTIMRLTDEALTAIERACIVDTARDELVQLAHYVSWRQV</sequence>
<evidence type="ECO:0000256" key="2">
    <source>
        <dbReference type="ARBA" id="ARBA00006706"/>
    </source>
</evidence>
<evidence type="ECO:0000313" key="6">
    <source>
        <dbReference type="EMBL" id="CAB4547369.1"/>
    </source>
</evidence>
<dbReference type="EMBL" id="CAEZSR010000018">
    <property type="protein sequence ID" value="CAB4547369.1"/>
    <property type="molecule type" value="Genomic_DNA"/>
</dbReference>
<keyword evidence="5" id="KW-0460">Magnesium</keyword>
<dbReference type="GO" id="GO:0008299">
    <property type="term" value="P:isoprenoid biosynthetic process"/>
    <property type="evidence" value="ECO:0007669"/>
    <property type="project" value="InterPro"/>
</dbReference>
<keyword evidence="4" id="KW-0479">Metal-binding</keyword>
<protein>
    <submittedName>
        <fullName evidence="6">Unannotated protein</fullName>
    </submittedName>
</protein>
<dbReference type="GO" id="GO:0046872">
    <property type="term" value="F:metal ion binding"/>
    <property type="evidence" value="ECO:0007669"/>
    <property type="project" value="UniProtKB-KW"/>
</dbReference>
<dbReference type="Gene3D" id="1.10.600.10">
    <property type="entry name" value="Farnesyl Diphosphate Synthase"/>
    <property type="match status" value="1"/>
</dbReference>
<reference evidence="6" key="1">
    <citation type="submission" date="2020-05" db="EMBL/GenBank/DDBJ databases">
        <authorList>
            <person name="Chiriac C."/>
            <person name="Salcher M."/>
            <person name="Ghai R."/>
            <person name="Kavagutti S V."/>
        </authorList>
    </citation>
    <scope>NUCLEOTIDE SEQUENCE</scope>
</reference>
<proteinExistence type="inferred from homology"/>
<evidence type="ECO:0000256" key="3">
    <source>
        <dbReference type="ARBA" id="ARBA00022679"/>
    </source>
</evidence>
<dbReference type="PANTHER" id="PTHR12001">
    <property type="entry name" value="GERANYLGERANYL PYROPHOSPHATE SYNTHASE"/>
    <property type="match status" value="1"/>
</dbReference>
<keyword evidence="3" id="KW-0808">Transferase</keyword>
<dbReference type="SUPFAM" id="SSF48576">
    <property type="entry name" value="Terpenoid synthases"/>
    <property type="match status" value="1"/>
</dbReference>
<gene>
    <name evidence="6" type="ORF">UFOPK1493_00780</name>
</gene>
<evidence type="ECO:0000256" key="1">
    <source>
        <dbReference type="ARBA" id="ARBA00001946"/>
    </source>
</evidence>
<name>A0A6J6CA28_9ZZZZ</name>
<dbReference type="InterPro" id="IPR008949">
    <property type="entry name" value="Isoprenoid_synthase_dom_sf"/>
</dbReference>
<dbReference type="InterPro" id="IPR033749">
    <property type="entry name" value="Polyprenyl_synt_CS"/>
</dbReference>